<dbReference type="Proteomes" id="UP000001312">
    <property type="component" value="Unassembled WGS sequence"/>
</dbReference>
<keyword evidence="2" id="KW-1185">Reference proteome</keyword>
<evidence type="ECO:0000313" key="1">
    <source>
        <dbReference type="EMBL" id="EDO03606.1"/>
    </source>
</evidence>
<dbReference type="GeneID" id="5489146"/>
<gene>
    <name evidence="1" type="ORF">SS1G_06087</name>
</gene>
<proteinExistence type="predicted"/>
<dbReference type="KEGG" id="ssl:SS1G_06087"/>
<dbReference type="HOGENOM" id="CLU_1526065_0_0_1"/>
<dbReference type="RefSeq" id="XP_001593165.1">
    <property type="nucleotide sequence ID" value="XM_001593115.1"/>
</dbReference>
<accession>A7EL90</accession>
<name>A7EL90_SCLS1</name>
<dbReference type="EMBL" id="CH476627">
    <property type="protein sequence ID" value="EDO03606.1"/>
    <property type="molecule type" value="Genomic_DNA"/>
</dbReference>
<sequence>MSENCILLLHLFIPIRRHASARQGRLKHAEWLKSTLKIQKLPGSPALVIAHTIKPSALFSFPTSNMLIIEGLAGYEGSGGTGLSPPGAGLARSGTMANHGFALKKFVFIICNDSTPPPCYARQPMCLRSLVLTWEEGYSPFGASPVNKPQKAKIVILVEKATLVQLAMPIWTDKLP</sequence>
<reference evidence="2" key="1">
    <citation type="journal article" date="2011" name="PLoS Genet.">
        <title>Genomic analysis of the necrotrophic fungal pathogens Sclerotinia sclerotiorum and Botrytis cinerea.</title>
        <authorList>
            <person name="Amselem J."/>
            <person name="Cuomo C.A."/>
            <person name="van Kan J.A."/>
            <person name="Viaud M."/>
            <person name="Benito E.P."/>
            <person name="Couloux A."/>
            <person name="Coutinho P.M."/>
            <person name="de Vries R.P."/>
            <person name="Dyer P.S."/>
            <person name="Fillinger S."/>
            <person name="Fournier E."/>
            <person name="Gout L."/>
            <person name="Hahn M."/>
            <person name="Kohn L."/>
            <person name="Lapalu N."/>
            <person name="Plummer K.M."/>
            <person name="Pradier J.M."/>
            <person name="Quevillon E."/>
            <person name="Sharon A."/>
            <person name="Simon A."/>
            <person name="ten Have A."/>
            <person name="Tudzynski B."/>
            <person name="Tudzynski P."/>
            <person name="Wincker P."/>
            <person name="Andrew M."/>
            <person name="Anthouard V."/>
            <person name="Beever R.E."/>
            <person name="Beffa R."/>
            <person name="Benoit I."/>
            <person name="Bouzid O."/>
            <person name="Brault B."/>
            <person name="Chen Z."/>
            <person name="Choquer M."/>
            <person name="Collemare J."/>
            <person name="Cotton P."/>
            <person name="Danchin E.G."/>
            <person name="Da Silva C."/>
            <person name="Gautier A."/>
            <person name="Giraud C."/>
            <person name="Giraud T."/>
            <person name="Gonzalez C."/>
            <person name="Grossetete S."/>
            <person name="Guldener U."/>
            <person name="Henrissat B."/>
            <person name="Howlett B.J."/>
            <person name="Kodira C."/>
            <person name="Kretschmer M."/>
            <person name="Lappartient A."/>
            <person name="Leroch M."/>
            <person name="Levis C."/>
            <person name="Mauceli E."/>
            <person name="Neuveglise C."/>
            <person name="Oeser B."/>
            <person name="Pearson M."/>
            <person name="Poulain J."/>
            <person name="Poussereau N."/>
            <person name="Quesneville H."/>
            <person name="Rascle C."/>
            <person name="Schumacher J."/>
            <person name="Segurens B."/>
            <person name="Sexton A."/>
            <person name="Silva E."/>
            <person name="Sirven C."/>
            <person name="Soanes D.M."/>
            <person name="Talbot N.J."/>
            <person name="Templeton M."/>
            <person name="Yandava C."/>
            <person name="Yarden O."/>
            <person name="Zeng Q."/>
            <person name="Rollins J.A."/>
            <person name="Lebrun M.H."/>
            <person name="Dickman M."/>
        </authorList>
    </citation>
    <scope>NUCLEOTIDE SEQUENCE [LARGE SCALE GENOMIC DNA]</scope>
    <source>
        <strain evidence="2">ATCC 18683 / 1980 / Ss-1</strain>
    </source>
</reference>
<dbReference type="InParanoid" id="A7EL90"/>
<organism evidence="1 2">
    <name type="scientific">Sclerotinia sclerotiorum (strain ATCC 18683 / 1980 / Ss-1)</name>
    <name type="common">White mold</name>
    <name type="synonym">Whetzelinia sclerotiorum</name>
    <dbReference type="NCBI Taxonomy" id="665079"/>
    <lineage>
        <taxon>Eukaryota</taxon>
        <taxon>Fungi</taxon>
        <taxon>Dikarya</taxon>
        <taxon>Ascomycota</taxon>
        <taxon>Pezizomycotina</taxon>
        <taxon>Leotiomycetes</taxon>
        <taxon>Helotiales</taxon>
        <taxon>Sclerotiniaceae</taxon>
        <taxon>Sclerotinia</taxon>
    </lineage>
</organism>
<protein>
    <submittedName>
        <fullName evidence="1">Uncharacterized protein</fullName>
    </submittedName>
</protein>
<evidence type="ECO:0000313" key="2">
    <source>
        <dbReference type="Proteomes" id="UP000001312"/>
    </source>
</evidence>
<dbReference type="AlphaFoldDB" id="A7EL90"/>